<dbReference type="Pfam" id="PF02541">
    <property type="entry name" value="Ppx-GppA"/>
    <property type="match status" value="1"/>
</dbReference>
<dbReference type="Proteomes" id="UP000445582">
    <property type="component" value="Unassembled WGS sequence"/>
</dbReference>
<dbReference type="CDD" id="cd24052">
    <property type="entry name" value="ASKHA_NBD_HpPPX-GppA-like"/>
    <property type="match status" value="1"/>
</dbReference>
<proteinExistence type="predicted"/>
<evidence type="ECO:0000259" key="1">
    <source>
        <dbReference type="Pfam" id="PF02541"/>
    </source>
</evidence>
<reference evidence="2 3" key="1">
    <citation type="submission" date="2019-12" db="EMBL/GenBank/DDBJ databases">
        <title>Genomic-based taxomic classification of the family Erythrobacteraceae.</title>
        <authorList>
            <person name="Xu L."/>
        </authorList>
    </citation>
    <scope>NUCLEOTIDE SEQUENCE [LARGE SCALE GENOMIC DNA]</scope>
    <source>
        <strain evidence="2 3">MCCC 1A09965</strain>
    </source>
</reference>
<evidence type="ECO:0000313" key="3">
    <source>
        <dbReference type="Proteomes" id="UP000445582"/>
    </source>
</evidence>
<protein>
    <submittedName>
        <fullName evidence="2">Ppx/GppA family phosphatase</fullName>
    </submittedName>
</protein>
<accession>A0A844YGU5</accession>
<dbReference type="PANTHER" id="PTHR30005:SF0">
    <property type="entry name" value="RETROGRADE REGULATION PROTEIN 2"/>
    <property type="match status" value="1"/>
</dbReference>
<dbReference type="PANTHER" id="PTHR30005">
    <property type="entry name" value="EXOPOLYPHOSPHATASE"/>
    <property type="match status" value="1"/>
</dbReference>
<dbReference type="Gene3D" id="3.30.420.40">
    <property type="match status" value="1"/>
</dbReference>
<gene>
    <name evidence="2" type="ORF">GRI48_04500</name>
</gene>
<dbReference type="Gene3D" id="1.10.3210.10">
    <property type="entry name" value="Hypothetical protein af1432"/>
    <property type="match status" value="1"/>
</dbReference>
<dbReference type="OrthoDB" id="3698573at2"/>
<dbReference type="RefSeq" id="WP_160672011.1">
    <property type="nucleotide sequence ID" value="NZ_WTYN01000001.1"/>
</dbReference>
<dbReference type="EMBL" id="WTYN01000001">
    <property type="protein sequence ID" value="MXO62268.1"/>
    <property type="molecule type" value="Genomic_DNA"/>
</dbReference>
<name>A0A844YGU5_9SPHN</name>
<dbReference type="AlphaFoldDB" id="A0A844YGU5"/>
<dbReference type="SUPFAM" id="SSF53067">
    <property type="entry name" value="Actin-like ATPase domain"/>
    <property type="match status" value="2"/>
</dbReference>
<dbReference type="InterPro" id="IPR050273">
    <property type="entry name" value="GppA/Ppx_hydrolase"/>
</dbReference>
<organism evidence="2 3">
    <name type="scientific">Qipengyuania oceanensis</name>
    <dbReference type="NCBI Taxonomy" id="1463597"/>
    <lineage>
        <taxon>Bacteria</taxon>
        <taxon>Pseudomonadati</taxon>
        <taxon>Pseudomonadota</taxon>
        <taxon>Alphaproteobacteria</taxon>
        <taxon>Sphingomonadales</taxon>
        <taxon>Erythrobacteraceae</taxon>
        <taxon>Qipengyuania</taxon>
    </lineage>
</organism>
<dbReference type="InterPro" id="IPR003695">
    <property type="entry name" value="Ppx_GppA_N"/>
</dbReference>
<evidence type="ECO:0000313" key="2">
    <source>
        <dbReference type="EMBL" id="MXO62268.1"/>
    </source>
</evidence>
<keyword evidence="3" id="KW-1185">Reference proteome</keyword>
<feature type="domain" description="Ppx/GppA phosphatase N-terminal" evidence="1">
    <location>
        <begin position="43"/>
        <end position="307"/>
    </location>
</feature>
<sequence>MTPTRSPAKQRSRLDRERLSGVVDIGSNTVRMVIYGGPPRAPVTVWNEKVAARLGRDLATTGSIPKEASDDALGALARYRVILDELEVADVQTVATAAAREADNGGEFLDKVRALGLDPRLLSGEEEAVTSAWGAIGAFPGAEGVVADLGGGSLELVSIAQGTWHHGESLPLGTLRLPSLRMNKGFARRVKKAFGKVGWAQAHPGPLYMVGGTWRALAQYAMHSCKYPLTDPQAFELAPDEALRLCARLARSKPEKLMRVPGISPMRAGYLSDAAALLRVMIEQFEPDRLVFSSWGIREGLLYARLDDLQRAKDPLLVGIADFARMYEAQITDATLVAGWTADVATGEGNGTERLRLAAALLCMALQRVEPNLRANHATEWSLDKRWIGIDAADRAMLCASLLGSLGRTEMPKELRRLASDAALRTGTGWGLAIRLARRLGASSRGSIGNSSLRRTNKELVLRLSESHAALAHYPLTKDLEVLADWLGLDSRIETGEV</sequence>
<comment type="caution">
    <text evidence="2">The sequence shown here is derived from an EMBL/GenBank/DDBJ whole genome shotgun (WGS) entry which is preliminary data.</text>
</comment>
<dbReference type="Gene3D" id="3.30.420.150">
    <property type="entry name" value="Exopolyphosphatase. Domain 2"/>
    <property type="match status" value="1"/>
</dbReference>
<dbReference type="GO" id="GO:0016462">
    <property type="term" value="F:pyrophosphatase activity"/>
    <property type="evidence" value="ECO:0007669"/>
    <property type="project" value="TreeGrafter"/>
</dbReference>
<dbReference type="InterPro" id="IPR043129">
    <property type="entry name" value="ATPase_NBD"/>
</dbReference>